<dbReference type="Gene3D" id="2.60.120.430">
    <property type="entry name" value="Galactose-binding lectin"/>
    <property type="match status" value="2"/>
</dbReference>
<evidence type="ECO:0000256" key="11">
    <source>
        <dbReference type="ARBA" id="ARBA00023180"/>
    </source>
</evidence>
<evidence type="ECO:0000256" key="2">
    <source>
        <dbReference type="ARBA" id="ARBA00022527"/>
    </source>
</evidence>
<dbReference type="GO" id="GO:0004674">
    <property type="term" value="F:protein serine/threonine kinase activity"/>
    <property type="evidence" value="ECO:0007669"/>
    <property type="project" value="UniProtKB-KW"/>
</dbReference>
<dbReference type="GO" id="GO:0005886">
    <property type="term" value="C:plasma membrane"/>
    <property type="evidence" value="ECO:0007669"/>
    <property type="project" value="TreeGrafter"/>
</dbReference>
<keyword evidence="2" id="KW-0723">Serine/threonine-protein kinase</keyword>
<protein>
    <recommendedName>
        <fullName evidence="15">Protein kinase domain-containing protein</fullName>
    </recommendedName>
</protein>
<dbReference type="InterPro" id="IPR008271">
    <property type="entry name" value="Ser/Thr_kinase_AS"/>
</dbReference>
<feature type="signal peptide" evidence="14">
    <location>
        <begin position="1"/>
        <end position="30"/>
    </location>
</feature>
<evidence type="ECO:0000256" key="9">
    <source>
        <dbReference type="ARBA" id="ARBA00022989"/>
    </source>
</evidence>
<dbReference type="InterPro" id="IPR011009">
    <property type="entry name" value="Kinase-like_dom_sf"/>
</dbReference>
<gene>
    <name evidence="16" type="ORF">WN944_022583</name>
</gene>
<dbReference type="SMART" id="SM00220">
    <property type="entry name" value="S_TKc"/>
    <property type="match status" value="1"/>
</dbReference>
<evidence type="ECO:0000256" key="10">
    <source>
        <dbReference type="ARBA" id="ARBA00023136"/>
    </source>
</evidence>
<proteinExistence type="predicted"/>
<dbReference type="Gene3D" id="1.10.510.10">
    <property type="entry name" value="Transferase(Phosphotransferase) domain 1"/>
    <property type="match status" value="1"/>
</dbReference>
<keyword evidence="7" id="KW-0418">Kinase</keyword>
<dbReference type="InterPro" id="IPR000719">
    <property type="entry name" value="Prot_kinase_dom"/>
</dbReference>
<dbReference type="GO" id="GO:0005524">
    <property type="term" value="F:ATP binding"/>
    <property type="evidence" value="ECO:0007669"/>
    <property type="project" value="UniProtKB-UniRule"/>
</dbReference>
<keyword evidence="4 13" id="KW-0812">Transmembrane</keyword>
<keyword evidence="17" id="KW-1185">Reference proteome</keyword>
<evidence type="ECO:0000256" key="13">
    <source>
        <dbReference type="SAM" id="Phobius"/>
    </source>
</evidence>
<dbReference type="PROSITE" id="PS00108">
    <property type="entry name" value="PROTEIN_KINASE_ST"/>
    <property type="match status" value="1"/>
</dbReference>
<dbReference type="InterPro" id="IPR045272">
    <property type="entry name" value="ANXUR1/2-like"/>
</dbReference>
<dbReference type="PANTHER" id="PTHR27003">
    <property type="entry name" value="OS07G0166700 PROTEIN"/>
    <property type="match status" value="1"/>
</dbReference>
<dbReference type="InterPro" id="IPR017441">
    <property type="entry name" value="Protein_kinase_ATP_BS"/>
</dbReference>
<dbReference type="PROSITE" id="PS50011">
    <property type="entry name" value="PROTEIN_KINASE_DOM"/>
    <property type="match status" value="1"/>
</dbReference>
<dbReference type="FunFam" id="2.60.120.430:FF:000005">
    <property type="entry name" value="Putative receptor-like protein kinase"/>
    <property type="match status" value="1"/>
</dbReference>
<evidence type="ECO:0000256" key="1">
    <source>
        <dbReference type="ARBA" id="ARBA00004479"/>
    </source>
</evidence>
<evidence type="ECO:0000256" key="12">
    <source>
        <dbReference type="PROSITE-ProRule" id="PRU10141"/>
    </source>
</evidence>
<name>A0AAP0R0J5_9ROSI</name>
<dbReference type="PANTHER" id="PTHR27003:SF398">
    <property type="entry name" value="PROTEIN KINASE DOMAIN-CONTAINING PROTEIN"/>
    <property type="match status" value="1"/>
</dbReference>
<comment type="subcellular location">
    <subcellularLocation>
        <location evidence="1">Membrane</location>
        <topology evidence="1">Single-pass type I membrane protein</topology>
    </subcellularLocation>
</comment>
<reference evidence="16 17" key="1">
    <citation type="submission" date="2024-05" db="EMBL/GenBank/DDBJ databases">
        <title>Haplotype-resolved chromosome-level genome assembly of Huyou (Citrus changshanensis).</title>
        <authorList>
            <person name="Miao C."/>
            <person name="Chen W."/>
            <person name="Wu Y."/>
            <person name="Wang L."/>
            <person name="Zhao S."/>
            <person name="Grierson D."/>
            <person name="Xu C."/>
            <person name="Chen K."/>
        </authorList>
    </citation>
    <scope>NUCLEOTIDE SEQUENCE [LARGE SCALE GENOMIC DNA]</scope>
    <source>
        <strain evidence="16">01-14</strain>
        <tissue evidence="16">Leaf</tissue>
    </source>
</reference>
<comment type="caution">
    <text evidence="16">The sequence shown here is derived from an EMBL/GenBank/DDBJ whole genome shotgun (WGS) entry which is preliminary data.</text>
</comment>
<dbReference type="FunFam" id="2.60.120.430:FF:000013">
    <property type="entry name" value="Putative receptor-like protein kinase"/>
    <property type="match status" value="1"/>
</dbReference>
<evidence type="ECO:0000313" key="16">
    <source>
        <dbReference type="EMBL" id="KAK9229620.1"/>
    </source>
</evidence>
<keyword evidence="6 12" id="KW-0547">Nucleotide-binding</keyword>
<dbReference type="Pfam" id="PF07714">
    <property type="entry name" value="PK_Tyr_Ser-Thr"/>
    <property type="match status" value="1"/>
</dbReference>
<keyword evidence="11" id="KW-0325">Glycoprotein</keyword>
<keyword evidence="8 12" id="KW-0067">ATP-binding</keyword>
<dbReference type="AlphaFoldDB" id="A0AAP0R0J5"/>
<dbReference type="Gene3D" id="3.30.200.20">
    <property type="entry name" value="Phosphorylase Kinase, domain 1"/>
    <property type="match status" value="1"/>
</dbReference>
<evidence type="ECO:0000256" key="7">
    <source>
        <dbReference type="ARBA" id="ARBA00022777"/>
    </source>
</evidence>
<dbReference type="Pfam" id="PF12819">
    <property type="entry name" value="Malectin_like"/>
    <property type="match status" value="1"/>
</dbReference>
<evidence type="ECO:0000256" key="3">
    <source>
        <dbReference type="ARBA" id="ARBA00022679"/>
    </source>
</evidence>
<evidence type="ECO:0000259" key="15">
    <source>
        <dbReference type="PROSITE" id="PS50011"/>
    </source>
</evidence>
<dbReference type="FunFam" id="3.30.200.20:FF:000039">
    <property type="entry name" value="receptor-like protein kinase FERONIA"/>
    <property type="match status" value="1"/>
</dbReference>
<evidence type="ECO:0000256" key="14">
    <source>
        <dbReference type="SAM" id="SignalP"/>
    </source>
</evidence>
<dbReference type="InterPro" id="IPR024788">
    <property type="entry name" value="Malectin-like_Carb-bd_dom"/>
</dbReference>
<dbReference type="PROSITE" id="PS00107">
    <property type="entry name" value="PROTEIN_KINASE_ATP"/>
    <property type="match status" value="1"/>
</dbReference>
<keyword evidence="10 13" id="KW-0472">Membrane</keyword>
<keyword evidence="5 14" id="KW-0732">Signal</keyword>
<keyword evidence="9 13" id="KW-1133">Transmembrane helix</keyword>
<evidence type="ECO:0000256" key="6">
    <source>
        <dbReference type="ARBA" id="ARBA00022741"/>
    </source>
</evidence>
<evidence type="ECO:0000256" key="8">
    <source>
        <dbReference type="ARBA" id="ARBA00022840"/>
    </source>
</evidence>
<feature type="transmembrane region" description="Helical" evidence="13">
    <location>
        <begin position="896"/>
        <end position="919"/>
    </location>
</feature>
<keyword evidence="3" id="KW-0808">Transferase</keyword>
<feature type="transmembrane region" description="Helical" evidence="13">
    <location>
        <begin position="856"/>
        <end position="884"/>
    </location>
</feature>
<dbReference type="FunFam" id="1.10.510.10:FF:000252">
    <property type="entry name" value="Receptor-like protein kinase FERONIA"/>
    <property type="match status" value="1"/>
</dbReference>
<dbReference type="InterPro" id="IPR001245">
    <property type="entry name" value="Ser-Thr/Tyr_kinase_cat_dom"/>
</dbReference>
<dbReference type="EMBL" id="JBCGBO010000001">
    <property type="protein sequence ID" value="KAK9229620.1"/>
    <property type="molecule type" value="Genomic_DNA"/>
</dbReference>
<accession>A0AAP0R0J5</accession>
<feature type="domain" description="Protein kinase" evidence="15">
    <location>
        <begin position="503"/>
        <end position="775"/>
    </location>
</feature>
<dbReference type="SUPFAM" id="SSF56112">
    <property type="entry name" value="Protein kinase-like (PK-like)"/>
    <property type="match status" value="1"/>
</dbReference>
<sequence>MAKNQTKKVPKSSSPLIFLLHLLSVGLTCAAYSLPDKYFINCGSDTEVTSGNRIFRGDLNSDSISFSEPSYPVKNSSQLPDTLALYQTARVFNQSSYYEFEISSNGTHLVRLHFFAFSSAINFYKAVFNVSTSHPFLLLHNFNVQNSSHSPVIKDFFLSITQGKFRVRFWPQETSFAFVSAIEVFPVDPLPLSFIPDNAQHVSPIGIKTNSYPGIHSKSLRTIYRINVGGPMISQDNDTLGRNWIPDDSYLYNPDTAKKVESTANLNYGYRGIVSEYTAPDSVYQTAKQMNINNSRLSNNFNITWRFNVSKNARHFVRVHFCDIVSPSPNVFKFFLYIDGTYSQEINPYTDIYQTATPYYFDFVVDSNVRGIMNISVGPKAEAGSKPDAYLNGLEIMEIMEKSGTVPVENGHKKKHVMVVVGSVLGGLLLICILAVVLFFVLTYRKQKPGEFPLALDWSPLHVRGGGSSHGKVPEGTGGSPMPNVNLGLKIPFVEIQLATHNFDRKLVIGKGGFGNVYKGTLRNGMKVAVKRSEPGSGQGLPEFQTEITVLSKIRHRHLVSLIGYCDERFEMILVYDFMEKGTLRDHLYKSKSPCLSWIQRLEICVGAARGLHYLHEGSAGRIIHRDVKPTNILLDKNHVAKVADFGLSRLGTRDENHVSTAVKGTFGYLDPEYFRSQQLTEKSDVYSFGVVLFEVLCARPAINASLPREQVNLADWAMLCKNKGHLEEIVDPLIKVQISPNSLRKFAEIAEKCLRDDGDDRPTMRDVLWDLEYALQLQQTARTREPHEDSTTDASSALPFPNVRRFPSYSVSMNEVDMQILRDQDTSISSESKVFSQLGIADASRPWHFSKRVHLILDLNGSFAIFITFVALVSAVFLILAFTFGLSRGVGSASFIILLLLSITLAAVGILGLIFYCVRRKPRSRGKSFSINCTIVRVE</sequence>
<dbReference type="GO" id="GO:0009506">
    <property type="term" value="C:plasmodesma"/>
    <property type="evidence" value="ECO:0007669"/>
    <property type="project" value="TreeGrafter"/>
</dbReference>
<organism evidence="16 17">
    <name type="scientific">Citrus x changshan-huyou</name>
    <dbReference type="NCBI Taxonomy" id="2935761"/>
    <lineage>
        <taxon>Eukaryota</taxon>
        <taxon>Viridiplantae</taxon>
        <taxon>Streptophyta</taxon>
        <taxon>Embryophyta</taxon>
        <taxon>Tracheophyta</taxon>
        <taxon>Spermatophyta</taxon>
        <taxon>Magnoliopsida</taxon>
        <taxon>eudicotyledons</taxon>
        <taxon>Gunneridae</taxon>
        <taxon>Pentapetalae</taxon>
        <taxon>rosids</taxon>
        <taxon>malvids</taxon>
        <taxon>Sapindales</taxon>
        <taxon>Rutaceae</taxon>
        <taxon>Aurantioideae</taxon>
        <taxon>Citrus</taxon>
    </lineage>
</organism>
<feature type="binding site" evidence="12">
    <location>
        <position position="531"/>
    </location>
    <ligand>
        <name>ATP</name>
        <dbReference type="ChEBI" id="CHEBI:30616"/>
    </ligand>
</feature>
<dbReference type="CDD" id="cd14066">
    <property type="entry name" value="STKc_IRAK"/>
    <property type="match status" value="1"/>
</dbReference>
<feature type="transmembrane region" description="Helical" evidence="13">
    <location>
        <begin position="417"/>
        <end position="442"/>
    </location>
</feature>
<feature type="chain" id="PRO_5042882624" description="Protein kinase domain-containing protein" evidence="14">
    <location>
        <begin position="31"/>
        <end position="940"/>
    </location>
</feature>
<evidence type="ECO:0000256" key="4">
    <source>
        <dbReference type="ARBA" id="ARBA00022692"/>
    </source>
</evidence>
<evidence type="ECO:0000256" key="5">
    <source>
        <dbReference type="ARBA" id="ARBA00022729"/>
    </source>
</evidence>
<dbReference type="Proteomes" id="UP001428341">
    <property type="component" value="Unassembled WGS sequence"/>
</dbReference>
<dbReference type="GO" id="GO:0004714">
    <property type="term" value="F:transmembrane receptor protein tyrosine kinase activity"/>
    <property type="evidence" value="ECO:0007669"/>
    <property type="project" value="InterPro"/>
</dbReference>
<evidence type="ECO:0000313" key="17">
    <source>
        <dbReference type="Proteomes" id="UP001428341"/>
    </source>
</evidence>